<gene>
    <name evidence="2" type="ORF">LXT13_25890</name>
</gene>
<dbReference type="Pfam" id="PF14307">
    <property type="entry name" value="Glyco_tran_WbsX"/>
    <property type="match status" value="1"/>
</dbReference>
<evidence type="ECO:0000313" key="3">
    <source>
        <dbReference type="Proteomes" id="UP001200741"/>
    </source>
</evidence>
<organism evidence="2 3">
    <name type="scientific">Pelomonas cellulosilytica</name>
    <dbReference type="NCBI Taxonomy" id="2906762"/>
    <lineage>
        <taxon>Bacteria</taxon>
        <taxon>Pseudomonadati</taxon>
        <taxon>Pseudomonadota</taxon>
        <taxon>Betaproteobacteria</taxon>
        <taxon>Burkholderiales</taxon>
        <taxon>Sphaerotilaceae</taxon>
        <taxon>Roseateles</taxon>
    </lineage>
</organism>
<sequence length="342" mass="39260">MKAFSALLLAFMLSCNAHAQYQVGVYYFPGWRDSQNGAPAKEPWQRLKAFKEREPMLGWYDDGAVEVMNRQLGWMHDYGLSYVAFDWYWGGGRPFLEHSLRAYFAAPNRSRVPFALLWANHDQAPTSAADFSAMVQYWIDNYFRRPETFKVDGRPVVFILDHQNLNERARRFDMDVSKLIAKAQEMMRTAGLPPIFFVSGTFTTPRASTFGYDAMSAYNYPGLNRPSQSYAELVADYRKIWQFQAGRHGIPYIVPMTQGWDRRPWGGSKDRGHDFSGGDPATFEEHLRAAREFMDANPSQTRRLGVICCWNEFGEGSYIEPTKANGFTYLEKVRTIFGGGEK</sequence>
<evidence type="ECO:0000256" key="1">
    <source>
        <dbReference type="SAM" id="SignalP"/>
    </source>
</evidence>
<dbReference type="EMBL" id="JAJTWU010000013">
    <property type="protein sequence ID" value="MCE4557827.1"/>
    <property type="molecule type" value="Genomic_DNA"/>
</dbReference>
<proteinExistence type="predicted"/>
<name>A0ABS8Y0V9_9BURK</name>
<feature type="chain" id="PRO_5045877019" evidence="1">
    <location>
        <begin position="20"/>
        <end position="342"/>
    </location>
</feature>
<feature type="signal peptide" evidence="1">
    <location>
        <begin position="1"/>
        <end position="19"/>
    </location>
</feature>
<comment type="caution">
    <text evidence="2">The sequence shown here is derived from an EMBL/GenBank/DDBJ whole genome shotgun (WGS) entry which is preliminary data.</text>
</comment>
<dbReference type="PANTHER" id="PTHR41244:SF1">
    <property type="entry name" value="GLYCOSYLTRANSFERASE"/>
    <property type="match status" value="1"/>
</dbReference>
<reference evidence="2 3" key="1">
    <citation type="submission" date="2021-12" db="EMBL/GenBank/DDBJ databases">
        <title>Genome seq of P8.</title>
        <authorList>
            <person name="Seo T."/>
        </authorList>
    </citation>
    <scope>NUCLEOTIDE SEQUENCE [LARGE SCALE GENOMIC DNA]</scope>
    <source>
        <strain evidence="2 3">P8</strain>
    </source>
</reference>
<dbReference type="Proteomes" id="UP001200741">
    <property type="component" value="Unassembled WGS sequence"/>
</dbReference>
<dbReference type="PROSITE" id="PS51257">
    <property type="entry name" value="PROKAR_LIPOPROTEIN"/>
    <property type="match status" value="1"/>
</dbReference>
<keyword evidence="3" id="KW-1185">Reference proteome</keyword>
<dbReference type="RefSeq" id="WP_233375210.1">
    <property type="nucleotide sequence ID" value="NZ_JAJTWU010000013.1"/>
</dbReference>
<dbReference type="InterPro" id="IPR032719">
    <property type="entry name" value="WbsX"/>
</dbReference>
<evidence type="ECO:0000313" key="2">
    <source>
        <dbReference type="EMBL" id="MCE4557827.1"/>
    </source>
</evidence>
<dbReference type="PANTHER" id="PTHR41244">
    <property type="entry name" value="RHAMNAN SYNTHESIS F"/>
    <property type="match status" value="1"/>
</dbReference>
<dbReference type="Gene3D" id="3.20.20.80">
    <property type="entry name" value="Glycosidases"/>
    <property type="match status" value="1"/>
</dbReference>
<keyword evidence="1" id="KW-0732">Signal</keyword>
<protein>
    <submittedName>
        <fullName evidence="2">Glycoside hydrolase family 99-like domain-containing protein</fullName>
    </submittedName>
</protein>
<accession>A0ABS8Y0V9</accession>